<keyword evidence="1" id="KW-0812">Transmembrane</keyword>
<keyword evidence="1" id="KW-1133">Transmembrane helix</keyword>
<evidence type="ECO:0000256" key="1">
    <source>
        <dbReference type="SAM" id="Phobius"/>
    </source>
</evidence>
<keyword evidence="3" id="KW-1185">Reference proteome</keyword>
<dbReference type="Proteomes" id="UP000580861">
    <property type="component" value="Unassembled WGS sequence"/>
</dbReference>
<gene>
    <name evidence="2" type="ORF">HDA45_008236</name>
</gene>
<organism evidence="2 3">
    <name type="scientific">Amycolatopsis umgeniensis</name>
    <dbReference type="NCBI Taxonomy" id="336628"/>
    <lineage>
        <taxon>Bacteria</taxon>
        <taxon>Bacillati</taxon>
        <taxon>Actinomycetota</taxon>
        <taxon>Actinomycetes</taxon>
        <taxon>Pseudonocardiales</taxon>
        <taxon>Pseudonocardiaceae</taxon>
        <taxon>Amycolatopsis</taxon>
    </lineage>
</organism>
<dbReference type="RefSeq" id="WP_184904837.1">
    <property type="nucleotide sequence ID" value="NZ_JACHMX010000001.1"/>
</dbReference>
<sequence length="164" mass="18566">MTPSFADELNTRAIDTDGVHQALRYYLAERLDDLPPEDMLEKMYDAAGKDRVDAVHSDLTRDPRALESAALAVLSAAWSDESEQNRIRAVLTETKGKLPVIEVGIIAIACMYGMYLRTTRGIKRYEKTTTRKPDGTFVEKEKIEYTDPTRPLGAITDIFRQIRQ</sequence>
<comment type="caution">
    <text evidence="2">The sequence shown here is derived from an EMBL/GenBank/DDBJ whole genome shotgun (WGS) entry which is preliminary data.</text>
</comment>
<evidence type="ECO:0000313" key="3">
    <source>
        <dbReference type="Proteomes" id="UP000580861"/>
    </source>
</evidence>
<reference evidence="2 3" key="1">
    <citation type="submission" date="2020-08" db="EMBL/GenBank/DDBJ databases">
        <title>Sequencing the genomes of 1000 actinobacteria strains.</title>
        <authorList>
            <person name="Klenk H.-P."/>
        </authorList>
    </citation>
    <scope>NUCLEOTIDE SEQUENCE [LARGE SCALE GENOMIC DNA]</scope>
    <source>
        <strain evidence="2 3">DSM 45272</strain>
    </source>
</reference>
<evidence type="ECO:0000313" key="2">
    <source>
        <dbReference type="EMBL" id="MBB5858149.1"/>
    </source>
</evidence>
<protein>
    <submittedName>
        <fullName evidence="2">Uncharacterized protein</fullName>
    </submittedName>
</protein>
<dbReference type="AlphaFoldDB" id="A0A841BBE8"/>
<keyword evidence="1" id="KW-0472">Membrane</keyword>
<name>A0A841BBE8_9PSEU</name>
<accession>A0A841BBE8</accession>
<proteinExistence type="predicted"/>
<dbReference type="EMBL" id="JACHMX010000001">
    <property type="protein sequence ID" value="MBB5858149.1"/>
    <property type="molecule type" value="Genomic_DNA"/>
</dbReference>
<feature type="transmembrane region" description="Helical" evidence="1">
    <location>
        <begin position="98"/>
        <end position="116"/>
    </location>
</feature>